<dbReference type="Pfam" id="PF21787">
    <property type="entry name" value="TNP-like_RNaseH_N"/>
    <property type="match status" value="1"/>
</dbReference>
<comment type="caution">
    <text evidence="2">The sequence shown here is derived from an EMBL/GenBank/DDBJ whole genome shotgun (WGS) entry which is preliminary data.</text>
</comment>
<feature type="domain" description="Transposable element P transposase-like RNase H" evidence="1">
    <location>
        <begin position="20"/>
        <end position="125"/>
    </location>
</feature>
<sequence>MEQKDTINSYLENIDKSNRFQPALFETLKLRATRLVLVDKHEICLADEMSISEAIALDERSMEIQGFVNLGCYTPGNQLSTRADHALATFESKHSVTSSILSDLLTDEIILLHNSGFTVDAITMDWA</sequence>
<proteinExistence type="predicted"/>
<evidence type="ECO:0000313" key="2">
    <source>
        <dbReference type="EMBL" id="OXU16877.1"/>
    </source>
</evidence>
<protein>
    <recommendedName>
        <fullName evidence="1">Transposable element P transposase-like RNase H domain-containing protein</fullName>
    </recommendedName>
</protein>
<accession>A0A232EEV0</accession>
<reference evidence="2 3" key="1">
    <citation type="journal article" date="2017" name="Curr. Biol.">
        <title>The Evolution of Venom by Co-option of Single-Copy Genes.</title>
        <authorList>
            <person name="Martinson E.O."/>
            <person name="Mrinalini"/>
            <person name="Kelkar Y.D."/>
            <person name="Chang C.H."/>
            <person name="Werren J.H."/>
        </authorList>
    </citation>
    <scope>NUCLEOTIDE SEQUENCE [LARGE SCALE GENOMIC DNA]</scope>
    <source>
        <strain evidence="2 3">Alberta</strain>
        <tissue evidence="2">Whole body</tissue>
    </source>
</reference>
<dbReference type="STRING" id="543379.A0A232EEV0"/>
<evidence type="ECO:0000313" key="3">
    <source>
        <dbReference type="Proteomes" id="UP000215335"/>
    </source>
</evidence>
<evidence type="ECO:0000259" key="1">
    <source>
        <dbReference type="Pfam" id="PF21787"/>
    </source>
</evidence>
<organism evidence="2 3">
    <name type="scientific">Trichomalopsis sarcophagae</name>
    <dbReference type="NCBI Taxonomy" id="543379"/>
    <lineage>
        <taxon>Eukaryota</taxon>
        <taxon>Metazoa</taxon>
        <taxon>Ecdysozoa</taxon>
        <taxon>Arthropoda</taxon>
        <taxon>Hexapoda</taxon>
        <taxon>Insecta</taxon>
        <taxon>Pterygota</taxon>
        <taxon>Neoptera</taxon>
        <taxon>Endopterygota</taxon>
        <taxon>Hymenoptera</taxon>
        <taxon>Apocrita</taxon>
        <taxon>Proctotrupomorpha</taxon>
        <taxon>Chalcidoidea</taxon>
        <taxon>Pteromalidae</taxon>
        <taxon>Pteromalinae</taxon>
        <taxon>Trichomalopsis</taxon>
    </lineage>
</organism>
<name>A0A232EEV0_9HYME</name>
<dbReference type="OrthoDB" id="7695767at2759"/>
<dbReference type="InterPro" id="IPR048365">
    <property type="entry name" value="TNP-like_RNaseH_N"/>
</dbReference>
<dbReference type="Proteomes" id="UP000215335">
    <property type="component" value="Unassembled WGS sequence"/>
</dbReference>
<dbReference type="AlphaFoldDB" id="A0A232EEV0"/>
<dbReference type="EMBL" id="NNAY01005213">
    <property type="protein sequence ID" value="OXU16877.1"/>
    <property type="molecule type" value="Genomic_DNA"/>
</dbReference>
<gene>
    <name evidence="2" type="ORF">TSAR_006319</name>
</gene>
<keyword evidence="3" id="KW-1185">Reference proteome</keyword>